<dbReference type="AlphaFoldDB" id="A0A839QFN0"/>
<dbReference type="EMBL" id="JACHVS010000001">
    <property type="protein sequence ID" value="MBB2995088.1"/>
    <property type="molecule type" value="Genomic_DNA"/>
</dbReference>
<gene>
    <name evidence="1" type="ORF">E9229_001279</name>
</gene>
<dbReference type="Proteomes" id="UP000523000">
    <property type="component" value="Unassembled WGS sequence"/>
</dbReference>
<comment type="caution">
    <text evidence="1">The sequence shown here is derived from an EMBL/GenBank/DDBJ whole genome shotgun (WGS) entry which is preliminary data.</text>
</comment>
<evidence type="ECO:0000313" key="1">
    <source>
        <dbReference type="EMBL" id="MBB2995088.1"/>
    </source>
</evidence>
<organism evidence="1 2">
    <name type="scientific">Paeniglutamicibacter cryotolerans</name>
    <dbReference type="NCBI Taxonomy" id="670079"/>
    <lineage>
        <taxon>Bacteria</taxon>
        <taxon>Bacillati</taxon>
        <taxon>Actinomycetota</taxon>
        <taxon>Actinomycetes</taxon>
        <taxon>Micrococcales</taxon>
        <taxon>Micrococcaceae</taxon>
        <taxon>Paeniglutamicibacter</taxon>
    </lineage>
</organism>
<proteinExistence type="predicted"/>
<protein>
    <submittedName>
        <fullName evidence="1">Uncharacterized protein</fullName>
    </submittedName>
</protein>
<keyword evidence="2" id="KW-1185">Reference proteome</keyword>
<reference evidence="1 2" key="1">
    <citation type="submission" date="2020-08" db="EMBL/GenBank/DDBJ databases">
        <title>Sequencing the genomes of 1000 actinobacteria strains.</title>
        <authorList>
            <person name="Klenk H.-P."/>
        </authorList>
    </citation>
    <scope>NUCLEOTIDE SEQUENCE [LARGE SCALE GENOMIC DNA]</scope>
    <source>
        <strain evidence="1 2">DSM 22826</strain>
    </source>
</reference>
<evidence type="ECO:0000313" key="2">
    <source>
        <dbReference type="Proteomes" id="UP000523000"/>
    </source>
</evidence>
<dbReference type="RefSeq" id="WP_183510398.1">
    <property type="nucleotide sequence ID" value="NZ_BAABGK010000113.1"/>
</dbReference>
<name>A0A839QFN0_9MICC</name>
<sequence length="83" mass="9204">MPVNRIKVELRDEFGSLAFTLSLPLPMRKLGQGTVPMRASLWETARDSRADVRDRFTSLTGSQVSRVDVRVTGVLLKEGRSGS</sequence>
<accession>A0A839QFN0</accession>